<evidence type="ECO:0000256" key="8">
    <source>
        <dbReference type="ARBA" id="ARBA00022827"/>
    </source>
</evidence>
<dbReference type="UniPathway" id="UPA00252"/>
<evidence type="ECO:0000256" key="4">
    <source>
        <dbReference type="ARBA" id="ARBA00008310"/>
    </source>
</evidence>
<dbReference type="Gene3D" id="1.10.3110.10">
    <property type="entry name" value="protoporphyrinogen ix oxidase, domain 3"/>
    <property type="match status" value="1"/>
</dbReference>
<evidence type="ECO:0000256" key="11">
    <source>
        <dbReference type="RuleBase" id="RU364052"/>
    </source>
</evidence>
<evidence type="ECO:0000256" key="9">
    <source>
        <dbReference type="ARBA" id="ARBA00023002"/>
    </source>
</evidence>
<evidence type="ECO:0000313" key="14">
    <source>
        <dbReference type="Proteomes" id="UP000000292"/>
    </source>
</evidence>
<evidence type="ECO:0000313" key="13">
    <source>
        <dbReference type="EMBL" id="AEJ44115.1"/>
    </source>
</evidence>
<comment type="pathway">
    <text evidence="3 11">Porphyrin-containing compound metabolism; protoheme biosynthesis.</text>
</comment>
<comment type="function">
    <text evidence="11">Involved in coproporphyrin-dependent heme b biosynthesis. Catalyzes the oxidation of coproporphyrinogen III to coproporphyrin III.</text>
</comment>
<dbReference type="Pfam" id="PF01593">
    <property type="entry name" value="Amino_oxidase"/>
    <property type="match status" value="1"/>
</dbReference>
<accession>F8IFN1</accession>
<proteinExistence type="inferred from homology"/>
<comment type="similarity">
    <text evidence="4 11">Belongs to the protoporphyrinogen/coproporphyrinogen oxidase family. Coproporphyrinogen III oxidase subfamily.</text>
</comment>
<keyword evidence="11" id="KW-0963">Cytoplasm</keyword>
<dbReference type="Gene3D" id="3.50.50.60">
    <property type="entry name" value="FAD/NAD(P)-binding domain"/>
    <property type="match status" value="1"/>
</dbReference>
<dbReference type="Gene3D" id="3.90.660.20">
    <property type="entry name" value="Protoporphyrinogen oxidase, mitochondrial, domain 2"/>
    <property type="match status" value="1"/>
</dbReference>
<dbReference type="EC" id="1.3.3.15" evidence="5 11"/>
<keyword evidence="10 11" id="KW-0350">Heme biosynthesis</keyword>
<dbReference type="eggNOG" id="COG1232">
    <property type="taxonomic scope" value="Bacteria"/>
</dbReference>
<dbReference type="InterPro" id="IPR004572">
    <property type="entry name" value="Protoporphyrinogen_oxidase"/>
</dbReference>
<dbReference type="GO" id="GO:0004729">
    <property type="term" value="F:oxygen-dependent protoporphyrinogen oxidase activity"/>
    <property type="evidence" value="ECO:0007669"/>
    <property type="project" value="UniProtKB-UniRule"/>
</dbReference>
<dbReference type="PROSITE" id="PS51257">
    <property type="entry name" value="PROKAR_LIPOPROTEIN"/>
    <property type="match status" value="1"/>
</dbReference>
<reference evidence="13 14" key="1">
    <citation type="journal article" date="2011" name="J. Bacteriol.">
        <title>Complete Genome Sequence of Alicyclobacillus acidocaldarius Strain Tc-4-1.</title>
        <authorList>
            <person name="Chen Y."/>
            <person name="He Y."/>
            <person name="Zhang B."/>
            <person name="Yang J."/>
            <person name="Li W."/>
            <person name="Dong Z."/>
            <person name="Hu S."/>
        </authorList>
    </citation>
    <scope>NUCLEOTIDE SEQUENCE [LARGE SCALE GENOMIC DNA]</scope>
    <source>
        <strain evidence="13 14">Tc-4-1</strain>
    </source>
</reference>
<dbReference type="EMBL" id="CP002902">
    <property type="protein sequence ID" value="AEJ44115.1"/>
    <property type="molecule type" value="Genomic_DNA"/>
</dbReference>
<comment type="cofactor">
    <cofactor evidence="2 11">
        <name>FAD</name>
        <dbReference type="ChEBI" id="CHEBI:57692"/>
    </cofactor>
</comment>
<dbReference type="STRING" id="1048834.TC41_2209"/>
<feature type="domain" description="Amine oxidase" evidence="12">
    <location>
        <begin position="13"/>
        <end position="467"/>
    </location>
</feature>
<protein>
    <recommendedName>
        <fullName evidence="6 11">Coproporphyrinogen III oxidase</fullName>
        <ecNumber evidence="5 11">1.3.3.15</ecNumber>
    </recommendedName>
</protein>
<evidence type="ECO:0000256" key="3">
    <source>
        <dbReference type="ARBA" id="ARBA00004744"/>
    </source>
</evidence>
<dbReference type="KEGG" id="aad:TC41_2209"/>
<dbReference type="SUPFAM" id="SSF54373">
    <property type="entry name" value="FAD-linked reductases, C-terminal domain"/>
    <property type="match status" value="1"/>
</dbReference>
<dbReference type="AlphaFoldDB" id="F8IFN1"/>
<keyword evidence="7 11" id="KW-0285">Flavoprotein</keyword>
<gene>
    <name evidence="13" type="primary">hemY</name>
    <name evidence="13" type="ordered locus">TC41_2209</name>
</gene>
<dbReference type="HOGENOM" id="CLU_009629_3_0_9"/>
<dbReference type="PATRIC" id="fig|1048834.4.peg.2088"/>
<dbReference type="SUPFAM" id="SSF51905">
    <property type="entry name" value="FAD/NAD(P)-binding domain"/>
    <property type="match status" value="1"/>
</dbReference>
<dbReference type="NCBIfam" id="TIGR00562">
    <property type="entry name" value="proto_IX_ox"/>
    <property type="match status" value="1"/>
</dbReference>
<comment type="subcellular location">
    <subcellularLocation>
        <location evidence="11">Cytoplasm</location>
    </subcellularLocation>
</comment>
<dbReference type="InterPro" id="IPR036188">
    <property type="entry name" value="FAD/NAD-bd_sf"/>
</dbReference>
<evidence type="ECO:0000259" key="12">
    <source>
        <dbReference type="Pfam" id="PF01593"/>
    </source>
</evidence>
<dbReference type="InterPro" id="IPR002937">
    <property type="entry name" value="Amino_oxidase"/>
</dbReference>
<evidence type="ECO:0000256" key="2">
    <source>
        <dbReference type="ARBA" id="ARBA00001974"/>
    </source>
</evidence>
<comment type="catalytic activity">
    <reaction evidence="1">
        <text>coproporphyrinogen III + 3 O2 = coproporphyrin III + 3 H2O2</text>
        <dbReference type="Rhea" id="RHEA:43436"/>
        <dbReference type="ChEBI" id="CHEBI:15379"/>
        <dbReference type="ChEBI" id="CHEBI:16240"/>
        <dbReference type="ChEBI" id="CHEBI:57309"/>
        <dbReference type="ChEBI" id="CHEBI:131725"/>
        <dbReference type="EC" id="1.3.3.15"/>
    </reaction>
    <physiologicalReaction direction="left-to-right" evidence="1">
        <dbReference type="Rhea" id="RHEA:43437"/>
    </physiologicalReaction>
</comment>
<evidence type="ECO:0000256" key="1">
    <source>
        <dbReference type="ARBA" id="ARBA00001755"/>
    </source>
</evidence>
<evidence type="ECO:0000256" key="10">
    <source>
        <dbReference type="ARBA" id="ARBA00023133"/>
    </source>
</evidence>
<name>F8IFN1_ALIAT</name>
<keyword evidence="8 11" id="KW-0274">FAD</keyword>
<sequence length="472" mass="51208">MHMKRVAVVGGGITGLAACLRLLSSDAHVQIVLYEASDRLGGRVQTIREPHLGLTVEAGPDSMLARKPAAMRLMESLGMAEDVVSTRPEATETYIVRDGGLCPMPKGYLGIPFDPSCVRPPLLTDAGLARALEEERMPLDLPEDDTALGAFLRARLGDEWVNYVGEPLMAGIYAGDIDRLSLMATWPSLLDLLRNHGSLVAASRALVAASSPRQPGSSRSAFITVRGGLSSVIERMVDRMARSGRVEIRTGARVGAVTRRGSVYRFHIDTVSGEHLEEDVDGAVFALPPQVTREIMRPMIDLPDVETHYQSTATIVLVYERTAFGPDLVRASGFLVPRPERMAITATTWMSNKWPHVAPESLAVIRAYVGRRGQDEALALSDDELARRAAEEVGRLTGAREHPIWTRVTRFREAMPNYGIGHLARVERAEVTLRASCPAFAIAGAGYRGVGLPDCVEQGERAAHQVLAAIGP</sequence>
<keyword evidence="9 11" id="KW-0560">Oxidoreductase</keyword>
<reference evidence="14" key="2">
    <citation type="submission" date="2011-06" db="EMBL/GenBank/DDBJ databases">
        <title>The complete genome sequence of Alicyclobacillus acidocaldarius sp. Tc-4-1.</title>
        <authorList>
            <person name="Chen Y."/>
            <person name="He Y."/>
            <person name="Dong Z."/>
            <person name="Hu S."/>
        </authorList>
    </citation>
    <scope>NUCLEOTIDE SEQUENCE [LARGE SCALE GENOMIC DNA]</scope>
    <source>
        <strain evidence="14">Tc-4-1</strain>
    </source>
</reference>
<evidence type="ECO:0000256" key="6">
    <source>
        <dbReference type="ARBA" id="ARBA00019046"/>
    </source>
</evidence>
<dbReference type="GO" id="GO:0005737">
    <property type="term" value="C:cytoplasm"/>
    <property type="evidence" value="ECO:0007669"/>
    <property type="project" value="UniProtKB-SubCell"/>
</dbReference>
<evidence type="ECO:0000256" key="7">
    <source>
        <dbReference type="ARBA" id="ARBA00022630"/>
    </source>
</evidence>
<dbReference type="InterPro" id="IPR050464">
    <property type="entry name" value="Zeta_carotene_desat/Oxidored"/>
</dbReference>
<dbReference type="PANTHER" id="PTHR42923">
    <property type="entry name" value="PROTOPORPHYRINOGEN OXIDASE"/>
    <property type="match status" value="1"/>
</dbReference>
<dbReference type="GO" id="GO:0006783">
    <property type="term" value="P:heme biosynthetic process"/>
    <property type="evidence" value="ECO:0007669"/>
    <property type="project" value="UniProtKB-UniRule"/>
</dbReference>
<dbReference type="PANTHER" id="PTHR42923:SF3">
    <property type="entry name" value="PROTOPORPHYRINOGEN OXIDASE"/>
    <property type="match status" value="1"/>
</dbReference>
<dbReference type="Proteomes" id="UP000000292">
    <property type="component" value="Chromosome"/>
</dbReference>
<evidence type="ECO:0000256" key="5">
    <source>
        <dbReference type="ARBA" id="ARBA00012402"/>
    </source>
</evidence>
<organism evidence="13 14">
    <name type="scientific">Alicyclobacillus acidocaldarius (strain Tc-4-1)</name>
    <name type="common">Bacillus acidocaldarius</name>
    <dbReference type="NCBI Taxonomy" id="1048834"/>
    <lineage>
        <taxon>Bacteria</taxon>
        <taxon>Bacillati</taxon>
        <taxon>Bacillota</taxon>
        <taxon>Bacilli</taxon>
        <taxon>Bacillales</taxon>
        <taxon>Alicyclobacillaceae</taxon>
        <taxon>Alicyclobacillus</taxon>
    </lineage>
</organism>